<accession>A0A3M7Q0F4</accession>
<dbReference type="EMBL" id="REGN01007997">
    <property type="protein sequence ID" value="RNA04712.1"/>
    <property type="molecule type" value="Genomic_DNA"/>
</dbReference>
<dbReference type="Proteomes" id="UP000276133">
    <property type="component" value="Unassembled WGS sequence"/>
</dbReference>
<evidence type="ECO:0000313" key="2">
    <source>
        <dbReference type="Proteomes" id="UP000276133"/>
    </source>
</evidence>
<name>A0A3M7Q0F4_BRAPC</name>
<proteinExistence type="predicted"/>
<reference evidence="1 2" key="1">
    <citation type="journal article" date="2018" name="Sci. Rep.">
        <title>Genomic signatures of local adaptation to the degree of environmental predictability in rotifers.</title>
        <authorList>
            <person name="Franch-Gras L."/>
            <person name="Hahn C."/>
            <person name="Garcia-Roger E.M."/>
            <person name="Carmona M.J."/>
            <person name="Serra M."/>
            <person name="Gomez A."/>
        </authorList>
    </citation>
    <scope>NUCLEOTIDE SEQUENCE [LARGE SCALE GENOMIC DNA]</scope>
    <source>
        <strain evidence="1">HYR1</strain>
    </source>
</reference>
<comment type="caution">
    <text evidence="1">The sequence shown here is derived from an EMBL/GenBank/DDBJ whole genome shotgun (WGS) entry which is preliminary data.</text>
</comment>
<keyword evidence="2" id="KW-1185">Reference proteome</keyword>
<organism evidence="1 2">
    <name type="scientific">Brachionus plicatilis</name>
    <name type="common">Marine rotifer</name>
    <name type="synonym">Brachionus muelleri</name>
    <dbReference type="NCBI Taxonomy" id="10195"/>
    <lineage>
        <taxon>Eukaryota</taxon>
        <taxon>Metazoa</taxon>
        <taxon>Spiralia</taxon>
        <taxon>Gnathifera</taxon>
        <taxon>Rotifera</taxon>
        <taxon>Eurotatoria</taxon>
        <taxon>Monogononta</taxon>
        <taxon>Pseudotrocha</taxon>
        <taxon>Ploima</taxon>
        <taxon>Brachionidae</taxon>
        <taxon>Brachionus</taxon>
    </lineage>
</organism>
<evidence type="ECO:0000313" key="1">
    <source>
        <dbReference type="EMBL" id="RNA04712.1"/>
    </source>
</evidence>
<sequence length="59" mass="7139">MQSLILRNRHPRFHWSYNSQLTHSNPDTISLIKFIARFLDDKKLNKSDLKLTIMQYCNF</sequence>
<protein>
    <submittedName>
        <fullName evidence="1">Uncharacterized protein</fullName>
    </submittedName>
</protein>
<dbReference type="AlphaFoldDB" id="A0A3M7Q0F4"/>
<gene>
    <name evidence="1" type="ORF">BpHYR1_005671</name>
</gene>